<dbReference type="InterPro" id="IPR051046">
    <property type="entry name" value="MurCDEF_CellWall_CoF430Synth"/>
</dbReference>
<evidence type="ECO:0000256" key="2">
    <source>
        <dbReference type="ARBA" id="ARBA00022741"/>
    </source>
</evidence>
<evidence type="ECO:0000313" key="7">
    <source>
        <dbReference type="Proteomes" id="UP000034498"/>
    </source>
</evidence>
<dbReference type="Pfam" id="PF02875">
    <property type="entry name" value="Mur_ligase_C"/>
    <property type="match status" value="1"/>
</dbReference>
<dbReference type="SUPFAM" id="SSF53623">
    <property type="entry name" value="MurD-like peptide ligases, catalytic domain"/>
    <property type="match status" value="1"/>
</dbReference>
<dbReference type="InterPro" id="IPR004101">
    <property type="entry name" value="Mur_ligase_C"/>
</dbReference>
<keyword evidence="3" id="KW-0067">ATP-binding</keyword>
<reference evidence="6 7" key="1">
    <citation type="journal article" date="2015" name="Nature">
        <title>rRNA introns, odd ribosomes, and small enigmatic genomes across a large radiation of phyla.</title>
        <authorList>
            <person name="Brown C.T."/>
            <person name="Hug L.A."/>
            <person name="Thomas B.C."/>
            <person name="Sharon I."/>
            <person name="Castelle C.J."/>
            <person name="Singh A."/>
            <person name="Wilkins M.J."/>
            <person name="Williams K.H."/>
            <person name="Banfield J.F."/>
        </authorList>
    </citation>
    <scope>NUCLEOTIDE SEQUENCE [LARGE SCALE GENOMIC DNA]</scope>
</reference>
<dbReference type="Gene3D" id="3.90.190.20">
    <property type="entry name" value="Mur ligase, C-terminal domain"/>
    <property type="match status" value="1"/>
</dbReference>
<organism evidence="6 7">
    <name type="scientific">Berkelbacteria bacterium GW2011_GWB1_38_5</name>
    <dbReference type="NCBI Taxonomy" id="1618336"/>
    <lineage>
        <taxon>Bacteria</taxon>
        <taxon>Candidatus Berkelbacteria</taxon>
    </lineage>
</organism>
<feature type="domain" description="Mur ligase central" evidence="5">
    <location>
        <begin position="2"/>
        <end position="90"/>
    </location>
</feature>
<dbReference type="Proteomes" id="UP000034498">
    <property type="component" value="Unassembled WGS sequence"/>
</dbReference>
<dbReference type="SUPFAM" id="SSF53244">
    <property type="entry name" value="MurD-like peptide ligases, peptide-binding domain"/>
    <property type="match status" value="1"/>
</dbReference>
<proteinExistence type="predicted"/>
<feature type="domain" description="Mur ligase C-terminal" evidence="4">
    <location>
        <begin position="113"/>
        <end position="231"/>
    </location>
</feature>
<gene>
    <name evidence="6" type="ORF">US94_C0039G0010</name>
</gene>
<evidence type="ECO:0000259" key="5">
    <source>
        <dbReference type="Pfam" id="PF08245"/>
    </source>
</evidence>
<name>A0A0G0JZG9_9BACT</name>
<dbReference type="GO" id="GO:0016881">
    <property type="term" value="F:acid-amino acid ligase activity"/>
    <property type="evidence" value="ECO:0007669"/>
    <property type="project" value="InterPro"/>
</dbReference>
<dbReference type="PATRIC" id="fig|1618336.3.peg.559"/>
<keyword evidence="1 6" id="KW-0436">Ligase</keyword>
<evidence type="ECO:0000313" key="6">
    <source>
        <dbReference type="EMBL" id="KKQ72903.1"/>
    </source>
</evidence>
<dbReference type="STRING" id="1618336.US94_C0039G0010"/>
<dbReference type="PANTHER" id="PTHR43024">
    <property type="entry name" value="UDP-N-ACETYLMURAMOYL-TRIPEPTIDE--D-ALANYL-D-ALANINE LIGASE"/>
    <property type="match status" value="1"/>
</dbReference>
<accession>A0A0G0JZG9</accession>
<dbReference type="InterPro" id="IPR036565">
    <property type="entry name" value="Mur-like_cat_sf"/>
</dbReference>
<evidence type="ECO:0000256" key="1">
    <source>
        <dbReference type="ARBA" id="ARBA00022598"/>
    </source>
</evidence>
<dbReference type="Gene3D" id="3.40.1190.10">
    <property type="entry name" value="Mur-like, catalytic domain"/>
    <property type="match status" value="1"/>
</dbReference>
<sequence length="244" mass="26808">LIRALPCGGWTVLNYDDENLRKLSSTDPQTLTYAIEEKADITAKNITTEIINFKPKTLFQVSSENLKFRATVPTLGRVWNVYSALAAVAVGSIFEMSSADIIKGLENIRSEAHRMSVLKGKNNTLLIDDSYNANPLSMKVALDVLKFLPQPSQGARKIAVLGDMLEIGQISAEAHRLIGQSAKEIADLVISVGKEARKYNGQVHFETAQEAGDFLLANLQKNDIILVKASRAIGLDKVVERLKE</sequence>
<dbReference type="InterPro" id="IPR036615">
    <property type="entry name" value="Mur_ligase_C_dom_sf"/>
</dbReference>
<evidence type="ECO:0000256" key="3">
    <source>
        <dbReference type="ARBA" id="ARBA00022840"/>
    </source>
</evidence>
<dbReference type="PANTHER" id="PTHR43024:SF1">
    <property type="entry name" value="UDP-N-ACETYLMURAMOYL-TRIPEPTIDE--D-ALANYL-D-ALANINE LIGASE"/>
    <property type="match status" value="1"/>
</dbReference>
<keyword evidence="2" id="KW-0547">Nucleotide-binding</keyword>
<evidence type="ECO:0000259" key="4">
    <source>
        <dbReference type="Pfam" id="PF02875"/>
    </source>
</evidence>
<dbReference type="InterPro" id="IPR013221">
    <property type="entry name" value="Mur_ligase_cen"/>
</dbReference>
<comment type="caution">
    <text evidence="6">The sequence shown here is derived from an EMBL/GenBank/DDBJ whole genome shotgun (WGS) entry which is preliminary data.</text>
</comment>
<dbReference type="AlphaFoldDB" id="A0A0G0JZG9"/>
<feature type="non-terminal residue" evidence="6">
    <location>
        <position position="1"/>
    </location>
</feature>
<dbReference type="Pfam" id="PF08245">
    <property type="entry name" value="Mur_ligase_M"/>
    <property type="match status" value="1"/>
</dbReference>
<dbReference type="GO" id="GO:0005524">
    <property type="term" value="F:ATP binding"/>
    <property type="evidence" value="ECO:0007669"/>
    <property type="project" value="UniProtKB-KW"/>
</dbReference>
<protein>
    <submittedName>
        <fullName evidence="6">UDP-N-acetylmuramoyl-tripeptide-D-alanyl-D-alanine ligase</fullName>
    </submittedName>
</protein>
<dbReference type="EMBL" id="LBUX01000039">
    <property type="protein sequence ID" value="KKQ72903.1"/>
    <property type="molecule type" value="Genomic_DNA"/>
</dbReference>